<proteinExistence type="predicted"/>
<dbReference type="AlphaFoldDB" id="A0A3A3GT75"/>
<dbReference type="RefSeq" id="WP_119787668.1">
    <property type="nucleotide sequence ID" value="NZ_QYUQ01000002.1"/>
</dbReference>
<dbReference type="PROSITE" id="PS51819">
    <property type="entry name" value="VOC"/>
    <property type="match status" value="1"/>
</dbReference>
<protein>
    <submittedName>
        <fullName evidence="2">VOC family protein</fullName>
    </submittedName>
</protein>
<organism evidence="2 3">
    <name type="scientific">Noviherbaspirillum sedimenti</name>
    <dbReference type="NCBI Taxonomy" id="2320865"/>
    <lineage>
        <taxon>Bacteria</taxon>
        <taxon>Pseudomonadati</taxon>
        <taxon>Pseudomonadota</taxon>
        <taxon>Betaproteobacteria</taxon>
        <taxon>Burkholderiales</taxon>
        <taxon>Oxalobacteraceae</taxon>
        <taxon>Noviherbaspirillum</taxon>
    </lineage>
</organism>
<accession>A0A3A3GT75</accession>
<dbReference type="PANTHER" id="PTHR34109">
    <property type="entry name" value="BNAUNNG04460D PROTEIN-RELATED"/>
    <property type="match status" value="1"/>
</dbReference>
<dbReference type="EMBL" id="QYUQ01000002">
    <property type="protein sequence ID" value="RJG04190.1"/>
    <property type="molecule type" value="Genomic_DNA"/>
</dbReference>
<dbReference type="PANTHER" id="PTHR34109:SF1">
    <property type="entry name" value="VOC DOMAIN-CONTAINING PROTEIN"/>
    <property type="match status" value="1"/>
</dbReference>
<name>A0A3A3GT75_9BURK</name>
<dbReference type="InterPro" id="IPR029068">
    <property type="entry name" value="Glyas_Bleomycin-R_OHBP_Dase"/>
</dbReference>
<dbReference type="Gene3D" id="3.30.720.120">
    <property type="match status" value="1"/>
</dbReference>
<dbReference type="SUPFAM" id="SSF54593">
    <property type="entry name" value="Glyoxalase/Bleomycin resistance protein/Dihydroxybiphenyl dioxygenase"/>
    <property type="match status" value="1"/>
</dbReference>
<keyword evidence="3" id="KW-1185">Reference proteome</keyword>
<dbReference type="Gene3D" id="3.30.720.110">
    <property type="match status" value="1"/>
</dbReference>
<evidence type="ECO:0000313" key="2">
    <source>
        <dbReference type="EMBL" id="RJG04190.1"/>
    </source>
</evidence>
<dbReference type="Proteomes" id="UP000266327">
    <property type="component" value="Unassembled WGS sequence"/>
</dbReference>
<evidence type="ECO:0000259" key="1">
    <source>
        <dbReference type="PROSITE" id="PS51819"/>
    </source>
</evidence>
<dbReference type="CDD" id="cd07246">
    <property type="entry name" value="VOC_like"/>
    <property type="match status" value="1"/>
</dbReference>
<dbReference type="OrthoDB" id="9795306at2"/>
<dbReference type="InterPro" id="IPR004360">
    <property type="entry name" value="Glyas_Fos-R_dOase_dom"/>
</dbReference>
<feature type="domain" description="VOC" evidence="1">
    <location>
        <begin position="12"/>
        <end position="137"/>
    </location>
</feature>
<sequence length="162" mass="17426">MVNSTVKPVPDGMHSLTPHLVCAGAADAIEFYKKAFGAKEEARLPGPDGKIMHALLRIGDSALMLVDENPEWRAFGPKSLKGTPVTIHLYVQDVDAQVAQAVAAGAKVIMPLADMFWGDRYGVLEDPFGHSWSVATHVRDVSMEEAQEAMKQMPANPQGCAG</sequence>
<gene>
    <name evidence="2" type="ORF">D3878_03050</name>
</gene>
<comment type="caution">
    <text evidence="2">The sequence shown here is derived from an EMBL/GenBank/DDBJ whole genome shotgun (WGS) entry which is preliminary data.</text>
</comment>
<evidence type="ECO:0000313" key="3">
    <source>
        <dbReference type="Proteomes" id="UP000266327"/>
    </source>
</evidence>
<dbReference type="Pfam" id="PF00903">
    <property type="entry name" value="Glyoxalase"/>
    <property type="match status" value="1"/>
</dbReference>
<dbReference type="InterPro" id="IPR037523">
    <property type="entry name" value="VOC_core"/>
</dbReference>
<reference evidence="3" key="1">
    <citation type="submission" date="2018-09" db="EMBL/GenBank/DDBJ databases">
        <authorList>
            <person name="Zhu H."/>
        </authorList>
    </citation>
    <scope>NUCLEOTIDE SEQUENCE [LARGE SCALE GENOMIC DNA]</scope>
    <source>
        <strain evidence="3">K1S02-23</strain>
    </source>
</reference>